<reference evidence="1 2" key="1">
    <citation type="submission" date="2015-09" db="EMBL/GenBank/DDBJ databases">
        <authorList>
            <consortium name="Pathogen Informatics"/>
        </authorList>
    </citation>
    <scope>NUCLEOTIDE SEQUENCE [LARGE SCALE GENOMIC DNA]</scope>
    <source>
        <strain evidence="1 2">2789STDY5608854</strain>
    </source>
</reference>
<dbReference type="RefSeq" id="WP_243270939.1">
    <property type="nucleotide sequence ID" value="NZ_JADMOW010000063.1"/>
</dbReference>
<gene>
    <name evidence="1" type="ORF">ERS852411_03802</name>
</gene>
<accession>A0A174SDE3</accession>
<evidence type="ECO:0000313" key="2">
    <source>
        <dbReference type="Proteomes" id="UP000095746"/>
    </source>
</evidence>
<dbReference type="Proteomes" id="UP000095746">
    <property type="component" value="Unassembled WGS sequence"/>
</dbReference>
<organism evidence="1 2">
    <name type="scientific">Flavonifractor plautii</name>
    <name type="common">Fusobacterium plautii</name>
    <dbReference type="NCBI Taxonomy" id="292800"/>
    <lineage>
        <taxon>Bacteria</taxon>
        <taxon>Bacillati</taxon>
        <taxon>Bacillota</taxon>
        <taxon>Clostridia</taxon>
        <taxon>Eubacteriales</taxon>
        <taxon>Oscillospiraceae</taxon>
        <taxon>Flavonifractor</taxon>
    </lineage>
</organism>
<sequence>MAQLDAFKKAIYKMKTTPPTFIGTIQQRYRPRNGLPAKAFAEWIDNINRLVCESLVPSLKACGMCVAEEKTECFLEPYNLANISDFNSLIAQAQEHRVPVFLLTKEQVGKTGRVWDNMEKSRDEFHSTFKTLAERIVQITE</sequence>
<dbReference type="EMBL" id="CYZT01000587">
    <property type="protein sequence ID" value="CUP95703.1"/>
    <property type="molecule type" value="Genomic_DNA"/>
</dbReference>
<dbReference type="AlphaFoldDB" id="A0A174SDE3"/>
<proteinExistence type="predicted"/>
<evidence type="ECO:0000313" key="1">
    <source>
        <dbReference type="EMBL" id="CUP95703.1"/>
    </source>
</evidence>
<protein>
    <submittedName>
        <fullName evidence="1">Uncharacterized protein</fullName>
    </submittedName>
</protein>
<name>A0A174SDE3_FLAPL</name>